<evidence type="ECO:0000313" key="2">
    <source>
        <dbReference type="EMBL" id="MDF1611960.1"/>
    </source>
</evidence>
<gene>
    <name evidence="2" type="ORF">P0M35_07345</name>
</gene>
<name>A0AAE3P0E5_9BACT</name>
<dbReference type="Gene3D" id="2.40.360.20">
    <property type="match status" value="1"/>
</dbReference>
<proteinExistence type="predicted"/>
<dbReference type="Pfam" id="PF21347">
    <property type="entry name" value="DUF3108_like"/>
    <property type="match status" value="1"/>
</dbReference>
<evidence type="ECO:0000313" key="3">
    <source>
        <dbReference type="Proteomes" id="UP001221302"/>
    </source>
</evidence>
<reference evidence="2" key="1">
    <citation type="submission" date="2023-03" db="EMBL/GenBank/DDBJ databases">
        <title>Stygiobacter electus gen. nov., sp. nov., facultatively anaerobic thermotolerant bacterium of the class Ignavibacteria from a well of Yessentuki mineral water deposit.</title>
        <authorList>
            <person name="Podosokorskaya O.A."/>
            <person name="Elcheninov A.G."/>
            <person name="Petrova N.F."/>
            <person name="Zavarzina D.G."/>
            <person name="Kublanov I.V."/>
            <person name="Merkel A.Y."/>
        </authorList>
    </citation>
    <scope>NUCLEOTIDE SEQUENCE</scope>
    <source>
        <strain evidence="2">09-Me</strain>
    </source>
</reference>
<keyword evidence="3" id="KW-1185">Reference proteome</keyword>
<dbReference type="AlphaFoldDB" id="A0AAE3P0E5"/>
<dbReference type="EMBL" id="JARGDL010000008">
    <property type="protein sequence ID" value="MDF1611960.1"/>
    <property type="molecule type" value="Genomic_DNA"/>
</dbReference>
<feature type="domain" description="DUF3108" evidence="1">
    <location>
        <begin position="138"/>
        <end position="186"/>
    </location>
</feature>
<dbReference type="Proteomes" id="UP001221302">
    <property type="component" value="Unassembled WGS sequence"/>
</dbReference>
<protein>
    <recommendedName>
        <fullName evidence="1">DUF3108 domain-containing protein</fullName>
    </recommendedName>
</protein>
<evidence type="ECO:0000259" key="1">
    <source>
        <dbReference type="Pfam" id="PF21347"/>
    </source>
</evidence>
<comment type="caution">
    <text evidence="2">The sequence shown here is derived from an EMBL/GenBank/DDBJ whole genome shotgun (WGS) entry which is preliminary data.</text>
</comment>
<accession>A0AAE3P0E5</accession>
<dbReference type="RefSeq" id="WP_321535728.1">
    <property type="nucleotide sequence ID" value="NZ_JARGDL010000008.1"/>
</dbReference>
<sequence>MKIIILFILIFSLKLNATDKSKKLYGRELFPLSATKEYIYNSTFGETKVKAFIQNDLINTRSESSKFKYYQKLELKNNGLFVNNTYQWVKIFLFIHKENNISYSKPLRRYALPLYVGLEWQDETTEFIDEEGNPVKLNARVLAEETIKTEAGDFNALKIQTIVESSGGSKNIVTEWLAENIGMVKTHIEILGGGLTGMLRDLLGFGTIDFELKKIIQ</sequence>
<dbReference type="InterPro" id="IPR049279">
    <property type="entry name" value="DUF3108-like"/>
</dbReference>
<organism evidence="2 3">
    <name type="scientific">Stygiobacter electus</name>
    <dbReference type="NCBI Taxonomy" id="3032292"/>
    <lineage>
        <taxon>Bacteria</taxon>
        <taxon>Pseudomonadati</taxon>
        <taxon>Ignavibacteriota</taxon>
        <taxon>Ignavibacteria</taxon>
        <taxon>Ignavibacteriales</taxon>
        <taxon>Melioribacteraceae</taxon>
        <taxon>Stygiobacter</taxon>
    </lineage>
</organism>